<comment type="caution">
    <text evidence="2">The sequence shown here is derived from an EMBL/GenBank/DDBJ whole genome shotgun (WGS) entry which is preliminary data.</text>
</comment>
<protein>
    <submittedName>
        <fullName evidence="2">DUF1772 domain-containing protein</fullName>
    </submittedName>
</protein>
<accession>A0ABW2TLP7</accession>
<keyword evidence="1" id="KW-0812">Transmembrane</keyword>
<reference evidence="3" key="1">
    <citation type="journal article" date="2019" name="Int. J. Syst. Evol. Microbiol.">
        <title>The Global Catalogue of Microorganisms (GCM) 10K type strain sequencing project: providing services to taxonomists for standard genome sequencing and annotation.</title>
        <authorList>
            <consortium name="The Broad Institute Genomics Platform"/>
            <consortium name="The Broad Institute Genome Sequencing Center for Infectious Disease"/>
            <person name="Wu L."/>
            <person name="Ma J."/>
        </authorList>
    </citation>
    <scope>NUCLEOTIDE SEQUENCE [LARGE SCALE GENOMIC DNA]</scope>
    <source>
        <strain evidence="3">JCM 17695</strain>
    </source>
</reference>
<name>A0ABW2TLP7_9PSEU</name>
<evidence type="ECO:0000256" key="1">
    <source>
        <dbReference type="SAM" id="Phobius"/>
    </source>
</evidence>
<feature type="transmembrane region" description="Helical" evidence="1">
    <location>
        <begin position="83"/>
        <end position="103"/>
    </location>
</feature>
<dbReference type="EMBL" id="JBHTEY010000004">
    <property type="protein sequence ID" value="MFC7614675.1"/>
    <property type="molecule type" value="Genomic_DNA"/>
</dbReference>
<keyword evidence="3" id="KW-1185">Reference proteome</keyword>
<sequence length="152" mass="16289">MVDVVLIVTAVTSGLMAGLFFAFSACVMLALGQVDDRVFIDTMQRINRLIQNPVFGLVFVGSLLGSIAVAVLELTGDPRLDVLVGAVLTLVTMLITFTVNIPLNNRIDAAGPADAVADPKAVRLAFEPRWVRFNHLRTLLSTAGFALYCVGL</sequence>
<feature type="transmembrane region" description="Helical" evidence="1">
    <location>
        <begin position="6"/>
        <end position="31"/>
    </location>
</feature>
<gene>
    <name evidence="2" type="ORF">ACFQV2_15230</name>
</gene>
<dbReference type="Proteomes" id="UP001596512">
    <property type="component" value="Unassembled WGS sequence"/>
</dbReference>
<proteinExistence type="predicted"/>
<dbReference type="InterPro" id="IPR013901">
    <property type="entry name" value="Anthrone_oxy"/>
</dbReference>
<keyword evidence="1" id="KW-1133">Transmembrane helix</keyword>
<keyword evidence="1" id="KW-0472">Membrane</keyword>
<evidence type="ECO:0000313" key="3">
    <source>
        <dbReference type="Proteomes" id="UP001596512"/>
    </source>
</evidence>
<organism evidence="2 3">
    <name type="scientific">Actinokineospora soli</name>
    <dbReference type="NCBI Taxonomy" id="1048753"/>
    <lineage>
        <taxon>Bacteria</taxon>
        <taxon>Bacillati</taxon>
        <taxon>Actinomycetota</taxon>
        <taxon>Actinomycetes</taxon>
        <taxon>Pseudonocardiales</taxon>
        <taxon>Pseudonocardiaceae</taxon>
        <taxon>Actinokineospora</taxon>
    </lineage>
</organism>
<feature type="transmembrane region" description="Helical" evidence="1">
    <location>
        <begin position="52"/>
        <end position="71"/>
    </location>
</feature>
<dbReference type="Pfam" id="PF08592">
    <property type="entry name" value="Anthrone_oxy"/>
    <property type="match status" value="1"/>
</dbReference>
<evidence type="ECO:0000313" key="2">
    <source>
        <dbReference type="EMBL" id="MFC7614675.1"/>
    </source>
</evidence>